<dbReference type="EC" id="3.1.1.103" evidence="2"/>
<dbReference type="GO" id="GO:0016787">
    <property type="term" value="F:hydrolase activity"/>
    <property type="evidence" value="ECO:0007669"/>
    <property type="project" value="UniProtKB-KW"/>
</dbReference>
<dbReference type="AlphaFoldDB" id="A0AAU8N8G2"/>
<dbReference type="InterPro" id="IPR012338">
    <property type="entry name" value="Beta-lactam/transpept-like"/>
</dbReference>
<dbReference type="SUPFAM" id="SSF56601">
    <property type="entry name" value="beta-lactamase/transpeptidase-like"/>
    <property type="match status" value="1"/>
</dbReference>
<dbReference type="PANTHER" id="PTHR46825">
    <property type="entry name" value="D-ALANYL-D-ALANINE-CARBOXYPEPTIDASE/ENDOPEPTIDASE AMPH"/>
    <property type="match status" value="1"/>
</dbReference>
<dbReference type="InterPro" id="IPR050491">
    <property type="entry name" value="AmpC-like"/>
</dbReference>
<dbReference type="EMBL" id="CP159992">
    <property type="protein sequence ID" value="XCP93226.1"/>
    <property type="molecule type" value="Genomic_DNA"/>
</dbReference>
<name>A0AAU8N8G2_9BACL</name>
<keyword evidence="2" id="KW-0378">Hydrolase</keyword>
<reference evidence="2" key="1">
    <citation type="submission" date="2024-05" db="EMBL/GenBank/DDBJ databases">
        <title>Draft genome assemblies of 36 bacteria isolated from hibernating arctic ground squirrels.</title>
        <authorList>
            <person name="McKee H."/>
            <person name="Mullen L."/>
            <person name="Drown D.M."/>
            <person name="Duddleston K.N."/>
        </authorList>
    </citation>
    <scope>NUCLEOTIDE SEQUENCE</scope>
    <source>
        <strain evidence="2">AN1007</strain>
    </source>
</reference>
<dbReference type="RefSeq" id="WP_342554849.1">
    <property type="nucleotide sequence ID" value="NZ_CP159992.1"/>
</dbReference>
<dbReference type="PANTHER" id="PTHR46825:SF9">
    <property type="entry name" value="BETA-LACTAMASE-RELATED DOMAIN-CONTAINING PROTEIN"/>
    <property type="match status" value="1"/>
</dbReference>
<feature type="domain" description="Beta-lactamase-related" evidence="1">
    <location>
        <begin position="22"/>
        <end position="324"/>
    </location>
</feature>
<organism evidence="2">
    <name type="scientific">Paenibacillus sp. AN1007</name>
    <dbReference type="NCBI Taxonomy" id="3151385"/>
    <lineage>
        <taxon>Bacteria</taxon>
        <taxon>Bacillati</taxon>
        <taxon>Bacillota</taxon>
        <taxon>Bacilli</taxon>
        <taxon>Bacillales</taxon>
        <taxon>Paenibacillaceae</taxon>
        <taxon>Paenibacillus</taxon>
    </lineage>
</organism>
<protein>
    <submittedName>
        <fullName evidence="2">Serine hydrolase domain-containing protein</fullName>
        <ecNumber evidence="2">3.1.1.103</ecNumber>
    </submittedName>
</protein>
<evidence type="ECO:0000313" key="2">
    <source>
        <dbReference type="EMBL" id="XCP93226.1"/>
    </source>
</evidence>
<sequence length="336" mass="38341">MDRLSTTLQDYLENKFQKEEFSGSVLVTKNNEIIFSAGVGLANREHSIQCTPETKFRIGSITKQFTSMAVMMLIEQKILNERDTLTKFFPNYIYGEHITIHHLLTHTSGIPNITQLQDFNTLMKEFNPLNLTTALIMKLPLDFQPGTQFKYSNSGYLLLAQLIQVVTGQTYEEFLTKNIFSPLLMNSTRPDNYREIISQRASGYEMDNTKRFVNSAFIDMSIAAGGGDLLSTTEDLYKWDRALSFNKLVTSDGMQRLFTDYGFGYGYGWFVKEELIHNRPSKTVFHGGGIVGFKNKITRYLDDQVSIIVLNNLSTTDVDDISNNVTNLIYQHLKFA</sequence>
<proteinExistence type="predicted"/>
<dbReference type="Pfam" id="PF00144">
    <property type="entry name" value="Beta-lactamase"/>
    <property type="match status" value="1"/>
</dbReference>
<dbReference type="InterPro" id="IPR001466">
    <property type="entry name" value="Beta-lactam-related"/>
</dbReference>
<gene>
    <name evidence="2" type="ORF">ABXS70_18540</name>
</gene>
<dbReference type="Gene3D" id="3.40.710.10">
    <property type="entry name" value="DD-peptidase/beta-lactamase superfamily"/>
    <property type="match status" value="1"/>
</dbReference>
<evidence type="ECO:0000259" key="1">
    <source>
        <dbReference type="Pfam" id="PF00144"/>
    </source>
</evidence>
<accession>A0AAU8N8G2</accession>